<dbReference type="Proteomes" id="UP000078476">
    <property type="component" value="Unassembled WGS sequence"/>
</dbReference>
<dbReference type="PANTHER" id="PTHR30040:SF2">
    <property type="entry name" value="FAD:PROTEIN FMN TRANSFERASE"/>
    <property type="match status" value="1"/>
</dbReference>
<evidence type="ECO:0000256" key="10">
    <source>
        <dbReference type="ARBA" id="ARBA00048540"/>
    </source>
</evidence>
<feature type="binding site" evidence="12">
    <location>
        <position position="288"/>
    </location>
    <ligand>
        <name>Mg(2+)</name>
        <dbReference type="ChEBI" id="CHEBI:18420"/>
    </ligand>
</feature>
<gene>
    <name evidence="13" type="ORF">A1359_01530</name>
</gene>
<reference evidence="13 14" key="1">
    <citation type="submission" date="2016-03" db="EMBL/GenBank/DDBJ databases">
        <authorList>
            <person name="Ploux O."/>
        </authorList>
    </citation>
    <scope>NUCLEOTIDE SEQUENCE [LARGE SCALE GENOMIC DNA]</scope>
    <source>
        <strain evidence="13 14">R-45370</strain>
    </source>
</reference>
<comment type="caution">
    <text evidence="13">The sequence shown here is derived from an EMBL/GenBank/DDBJ whole genome shotgun (WGS) entry which is preliminary data.</text>
</comment>
<evidence type="ECO:0000256" key="2">
    <source>
        <dbReference type="ARBA" id="ARBA00011955"/>
    </source>
</evidence>
<sequence>MTNPYSSFLVSGICLLALFGCSEPKITKFEGITQGTSYHISYWSPNPLDGKTIQTEVNARLASIDKTFSNYRSDSVIESFNNNPINDSQWVGDEIVALFNIARDVSQASQGCYDLTIKPLFDLWGFQGESLTIPDAATLQAALASIGQDKVSVIDDTHLQKPANIRVDVSSVAQGYSVEKISQLLEQHDIHNYLVEIGGELKTDGHKPDGTAWRIAVEKPLPGEQHLLKILTLPKDKPMAVMTSGTYRHYFDVNGQRYSHILDARTGKPVTHDLVAVTVLHDNPTIADAWSTALLCLGQQQGMQIADAAQIKALFIQQQGKELLETKSQALQSSGLSIE</sequence>
<comment type="catalytic activity">
    <reaction evidence="10 11">
        <text>L-threonyl-[protein] + FAD = FMN-L-threonyl-[protein] + AMP + H(+)</text>
        <dbReference type="Rhea" id="RHEA:36847"/>
        <dbReference type="Rhea" id="RHEA-COMP:11060"/>
        <dbReference type="Rhea" id="RHEA-COMP:11061"/>
        <dbReference type="ChEBI" id="CHEBI:15378"/>
        <dbReference type="ChEBI" id="CHEBI:30013"/>
        <dbReference type="ChEBI" id="CHEBI:57692"/>
        <dbReference type="ChEBI" id="CHEBI:74257"/>
        <dbReference type="ChEBI" id="CHEBI:456215"/>
        <dbReference type="EC" id="2.7.1.180"/>
    </reaction>
</comment>
<dbReference type="Gene3D" id="3.10.520.10">
    <property type="entry name" value="ApbE-like domains"/>
    <property type="match status" value="1"/>
</dbReference>
<dbReference type="Pfam" id="PF02424">
    <property type="entry name" value="ApbE"/>
    <property type="match status" value="1"/>
</dbReference>
<dbReference type="STRING" id="980561.A1359_01530"/>
<evidence type="ECO:0000256" key="11">
    <source>
        <dbReference type="PIRNR" id="PIRNR006268"/>
    </source>
</evidence>
<dbReference type="AlphaFoldDB" id="A0A177N1H1"/>
<feature type="binding site" evidence="12">
    <location>
        <position position="171"/>
    </location>
    <ligand>
        <name>Mg(2+)</name>
        <dbReference type="ChEBI" id="CHEBI:18420"/>
    </ligand>
</feature>
<comment type="similarity">
    <text evidence="1 11">Belongs to the ApbE family.</text>
</comment>
<evidence type="ECO:0000313" key="14">
    <source>
        <dbReference type="Proteomes" id="UP000078476"/>
    </source>
</evidence>
<keyword evidence="14" id="KW-1185">Reference proteome</keyword>
<evidence type="ECO:0000256" key="7">
    <source>
        <dbReference type="ARBA" id="ARBA00022827"/>
    </source>
</evidence>
<evidence type="ECO:0000256" key="12">
    <source>
        <dbReference type="PIRSR" id="PIRSR006268-2"/>
    </source>
</evidence>
<dbReference type="RefSeq" id="WP_066985665.1">
    <property type="nucleotide sequence ID" value="NZ_LUUI01000137.1"/>
</dbReference>
<evidence type="ECO:0000256" key="4">
    <source>
        <dbReference type="ARBA" id="ARBA00022630"/>
    </source>
</evidence>
<dbReference type="InterPro" id="IPR024932">
    <property type="entry name" value="ApbE"/>
</dbReference>
<dbReference type="OrthoDB" id="9778595at2"/>
<dbReference type="SUPFAM" id="SSF143631">
    <property type="entry name" value="ApbE-like"/>
    <property type="match status" value="1"/>
</dbReference>
<evidence type="ECO:0000256" key="5">
    <source>
        <dbReference type="ARBA" id="ARBA00022679"/>
    </source>
</evidence>
<dbReference type="EC" id="2.7.1.180" evidence="2 11"/>
<protein>
    <recommendedName>
        <fullName evidence="3 11">FAD:protein FMN transferase</fullName>
        <ecNumber evidence="2 11">2.7.1.180</ecNumber>
    </recommendedName>
    <alternativeName>
        <fullName evidence="9 11">Flavin transferase</fullName>
    </alternativeName>
</protein>
<comment type="cofactor">
    <cofactor evidence="12">
        <name>Mg(2+)</name>
        <dbReference type="ChEBI" id="CHEBI:18420"/>
    </cofactor>
    <cofactor evidence="12">
        <name>Mn(2+)</name>
        <dbReference type="ChEBI" id="CHEBI:29035"/>
    </cofactor>
    <text evidence="12">Magnesium. Can also use manganese.</text>
</comment>
<dbReference type="PANTHER" id="PTHR30040">
    <property type="entry name" value="THIAMINE BIOSYNTHESIS LIPOPROTEIN APBE"/>
    <property type="match status" value="1"/>
</dbReference>
<dbReference type="GO" id="GO:0046872">
    <property type="term" value="F:metal ion binding"/>
    <property type="evidence" value="ECO:0007669"/>
    <property type="project" value="UniProtKB-UniRule"/>
</dbReference>
<accession>A0A177N1H1</accession>
<proteinExistence type="inferred from homology"/>
<name>A0A177N1H1_9GAMM</name>
<dbReference type="InterPro" id="IPR003374">
    <property type="entry name" value="ApbE-like_sf"/>
</dbReference>
<evidence type="ECO:0000256" key="6">
    <source>
        <dbReference type="ARBA" id="ARBA00022723"/>
    </source>
</evidence>
<dbReference type="GO" id="GO:0016740">
    <property type="term" value="F:transferase activity"/>
    <property type="evidence" value="ECO:0007669"/>
    <property type="project" value="UniProtKB-UniRule"/>
</dbReference>
<evidence type="ECO:0000256" key="8">
    <source>
        <dbReference type="ARBA" id="ARBA00022842"/>
    </source>
</evidence>
<keyword evidence="4 11" id="KW-0285">Flavoprotein</keyword>
<dbReference type="EMBL" id="LUUI01000137">
    <property type="protein sequence ID" value="OAI11732.1"/>
    <property type="molecule type" value="Genomic_DNA"/>
</dbReference>
<keyword evidence="5 11" id="KW-0808">Transferase</keyword>
<keyword evidence="6 11" id="KW-0479">Metal-binding</keyword>
<evidence type="ECO:0000256" key="9">
    <source>
        <dbReference type="ARBA" id="ARBA00031306"/>
    </source>
</evidence>
<evidence type="ECO:0000256" key="1">
    <source>
        <dbReference type="ARBA" id="ARBA00008282"/>
    </source>
</evidence>
<evidence type="ECO:0000313" key="13">
    <source>
        <dbReference type="EMBL" id="OAI11732.1"/>
    </source>
</evidence>
<evidence type="ECO:0000256" key="3">
    <source>
        <dbReference type="ARBA" id="ARBA00016337"/>
    </source>
</evidence>
<organism evidence="13 14">
    <name type="scientific">Methylomonas lenta</name>
    <dbReference type="NCBI Taxonomy" id="980561"/>
    <lineage>
        <taxon>Bacteria</taxon>
        <taxon>Pseudomonadati</taxon>
        <taxon>Pseudomonadota</taxon>
        <taxon>Gammaproteobacteria</taxon>
        <taxon>Methylococcales</taxon>
        <taxon>Methylococcaceae</taxon>
        <taxon>Methylomonas</taxon>
    </lineage>
</organism>
<keyword evidence="7 11" id="KW-0274">FAD</keyword>
<dbReference type="PIRSF" id="PIRSF006268">
    <property type="entry name" value="ApbE"/>
    <property type="match status" value="1"/>
</dbReference>
<keyword evidence="8 11" id="KW-0460">Magnesium</keyword>
<feature type="binding site" evidence="12">
    <location>
        <position position="292"/>
    </location>
    <ligand>
        <name>Mg(2+)</name>
        <dbReference type="ChEBI" id="CHEBI:18420"/>
    </ligand>
</feature>